<feature type="region of interest" description="Disordered" evidence="4">
    <location>
        <begin position="1"/>
        <end position="41"/>
    </location>
</feature>
<feature type="domain" description="tRNA intron endonuclease catalytic" evidence="5">
    <location>
        <begin position="166"/>
        <end position="248"/>
    </location>
</feature>
<dbReference type="GO" id="GO:0005737">
    <property type="term" value="C:cytoplasm"/>
    <property type="evidence" value="ECO:0007669"/>
    <property type="project" value="TreeGrafter"/>
</dbReference>
<dbReference type="GO" id="GO:0003676">
    <property type="term" value="F:nucleic acid binding"/>
    <property type="evidence" value="ECO:0007669"/>
    <property type="project" value="InterPro"/>
</dbReference>
<dbReference type="InterPro" id="IPR006677">
    <property type="entry name" value="tRNA_intron_Endonuc_cat-like"/>
</dbReference>
<name>A0A8J5HWW6_ZINOF</name>
<dbReference type="Gene3D" id="3.40.1170.20">
    <property type="entry name" value="tRNA intron endonuclease, N-terminal domain"/>
    <property type="match status" value="1"/>
</dbReference>
<evidence type="ECO:0000259" key="5">
    <source>
        <dbReference type="Pfam" id="PF01974"/>
    </source>
</evidence>
<dbReference type="Proteomes" id="UP000734854">
    <property type="component" value="Unassembled WGS sequence"/>
</dbReference>
<evidence type="ECO:0000256" key="2">
    <source>
        <dbReference type="ARBA" id="ARBA00012573"/>
    </source>
</evidence>
<gene>
    <name evidence="7" type="ORF">ZIOFF_014767</name>
</gene>
<keyword evidence="8" id="KW-1185">Reference proteome</keyword>
<reference evidence="7 8" key="1">
    <citation type="submission" date="2020-08" db="EMBL/GenBank/DDBJ databases">
        <title>Plant Genome Project.</title>
        <authorList>
            <person name="Zhang R.-G."/>
        </authorList>
    </citation>
    <scope>NUCLEOTIDE SEQUENCE [LARGE SCALE GENOMIC DNA]</scope>
    <source>
        <tissue evidence="7">Rhizome</tissue>
    </source>
</reference>
<dbReference type="SUPFAM" id="SSF53032">
    <property type="entry name" value="tRNA-intron endonuclease catalytic domain-like"/>
    <property type="match status" value="1"/>
</dbReference>
<dbReference type="PANTHER" id="PTHR21227:SF0">
    <property type="entry name" value="TRNA-SPLICING ENDONUCLEASE SUBUNIT SEN2"/>
    <property type="match status" value="1"/>
</dbReference>
<evidence type="ECO:0000256" key="3">
    <source>
        <dbReference type="ARBA" id="ARBA00034031"/>
    </source>
</evidence>
<dbReference type="Pfam" id="PF02778">
    <property type="entry name" value="tRNA_int_endo_N"/>
    <property type="match status" value="1"/>
</dbReference>
<comment type="similarity">
    <text evidence="1">Belongs to the tRNA-intron endonuclease family.</text>
</comment>
<evidence type="ECO:0000313" key="7">
    <source>
        <dbReference type="EMBL" id="KAG6524823.1"/>
    </source>
</evidence>
<dbReference type="InterPro" id="IPR006676">
    <property type="entry name" value="tRNA_splic"/>
</dbReference>
<evidence type="ECO:0000256" key="4">
    <source>
        <dbReference type="SAM" id="MobiDB-lite"/>
    </source>
</evidence>
<organism evidence="7 8">
    <name type="scientific">Zingiber officinale</name>
    <name type="common">Ginger</name>
    <name type="synonym">Amomum zingiber</name>
    <dbReference type="NCBI Taxonomy" id="94328"/>
    <lineage>
        <taxon>Eukaryota</taxon>
        <taxon>Viridiplantae</taxon>
        <taxon>Streptophyta</taxon>
        <taxon>Embryophyta</taxon>
        <taxon>Tracheophyta</taxon>
        <taxon>Spermatophyta</taxon>
        <taxon>Magnoliopsida</taxon>
        <taxon>Liliopsida</taxon>
        <taxon>Zingiberales</taxon>
        <taxon>Zingiberaceae</taxon>
        <taxon>Zingiber</taxon>
    </lineage>
</organism>
<feature type="domain" description="tRNA intron endonuclease N-terminal" evidence="6">
    <location>
        <begin position="84"/>
        <end position="154"/>
    </location>
</feature>
<dbReference type="GO" id="GO:0000213">
    <property type="term" value="F:tRNA-intron lyase activity"/>
    <property type="evidence" value="ECO:0007669"/>
    <property type="project" value="UniProtKB-EC"/>
</dbReference>
<dbReference type="GO" id="GO:0000379">
    <property type="term" value="P:tRNA-type intron splice site recognition and cleavage"/>
    <property type="evidence" value="ECO:0007669"/>
    <property type="project" value="TreeGrafter"/>
</dbReference>
<dbReference type="CDD" id="cd22363">
    <property type="entry name" value="tRNA-intron_lyase_C"/>
    <property type="match status" value="1"/>
</dbReference>
<comment type="catalytic activity">
    <reaction evidence="3">
        <text>pretRNA = a 3'-half-tRNA molecule with a 5'-OH end + a 5'-half-tRNA molecule with a 2',3'-cyclic phosphate end + an intron with a 2',3'-cyclic phosphate and a 5'-hydroxyl terminus.</text>
        <dbReference type="EC" id="4.6.1.16"/>
    </reaction>
</comment>
<dbReference type="Pfam" id="PF01974">
    <property type="entry name" value="tRNA_int_endo"/>
    <property type="match status" value="1"/>
</dbReference>
<dbReference type="EC" id="4.6.1.16" evidence="2"/>
<dbReference type="InterPro" id="IPR011856">
    <property type="entry name" value="tRNA_endonuc-like_dom_sf"/>
</dbReference>
<evidence type="ECO:0000259" key="6">
    <source>
        <dbReference type="Pfam" id="PF02778"/>
    </source>
</evidence>
<proteinExistence type="inferred from homology"/>
<dbReference type="InterPro" id="IPR036167">
    <property type="entry name" value="tRNA_intron_Endo_cat-like_sf"/>
</dbReference>
<sequence>MEKLSLQESVTEKVNCEASSTSGDNIENGNQEAKSKDEVSASAKMMKLSGPRWKRKGFVDIARGNPMSKIVLQLQTSLKQSKINATLSGCIVFVKVEAEAGELLEQASFGKIFTSQDDKQHFQFNLEESFYLYHALKCIKIVRDDEAPFEELELWKKITSERKGFPELYKAYSHLRSKNWVVRSGTNYGVDFIAYRHHPALVHAEYAVLVIPEKDSNAKIDRLSSWPGLCCPLRLSGSVAKTLLVLYIMGCCNSNKSSMSCLEEFTVEERVIRRWVPEQSREVTVTKMILQGYFTLPVYAPNDAFDLNTNFIDVWTSNKTFFSLSDPGASARPARTSRLTRRHHFRSFSLSCHHHRRLRQVQLAAIGLRLD</sequence>
<dbReference type="InterPro" id="IPR006678">
    <property type="entry name" value="tRNA_intron_Endonuc_N"/>
</dbReference>
<dbReference type="AlphaFoldDB" id="A0A8J5HWW6"/>
<feature type="compositionally biased region" description="Polar residues" evidence="4">
    <location>
        <begin position="17"/>
        <end position="32"/>
    </location>
</feature>
<comment type="caution">
    <text evidence="7">The sequence shown here is derived from an EMBL/GenBank/DDBJ whole genome shotgun (WGS) entry which is preliminary data.</text>
</comment>
<dbReference type="GO" id="GO:0000214">
    <property type="term" value="C:tRNA-intron endonuclease complex"/>
    <property type="evidence" value="ECO:0007669"/>
    <property type="project" value="TreeGrafter"/>
</dbReference>
<protein>
    <recommendedName>
        <fullName evidence="2">tRNA-intron lyase</fullName>
        <ecNumber evidence="2">4.6.1.16</ecNumber>
    </recommendedName>
</protein>
<dbReference type="PANTHER" id="PTHR21227">
    <property type="entry name" value="TRNA-SPLICING ENDONUCLEASE SUBUNIT SEN2"/>
    <property type="match status" value="1"/>
</dbReference>
<dbReference type="EMBL" id="JACMSC010000004">
    <property type="protein sequence ID" value="KAG6524823.1"/>
    <property type="molecule type" value="Genomic_DNA"/>
</dbReference>
<evidence type="ECO:0000313" key="8">
    <source>
        <dbReference type="Proteomes" id="UP000734854"/>
    </source>
</evidence>
<evidence type="ECO:0000256" key="1">
    <source>
        <dbReference type="ARBA" id="ARBA00008078"/>
    </source>
</evidence>
<dbReference type="Gene3D" id="3.40.1350.10">
    <property type="match status" value="1"/>
</dbReference>
<accession>A0A8J5HWW6</accession>
<feature type="compositionally biased region" description="Basic and acidic residues" evidence="4">
    <location>
        <begin position="1"/>
        <end position="15"/>
    </location>
</feature>